<feature type="transmembrane region" description="Helical" evidence="1">
    <location>
        <begin position="165"/>
        <end position="185"/>
    </location>
</feature>
<evidence type="ECO:0000256" key="1">
    <source>
        <dbReference type="SAM" id="Phobius"/>
    </source>
</evidence>
<feature type="transmembrane region" description="Helical" evidence="1">
    <location>
        <begin position="53"/>
        <end position="73"/>
    </location>
</feature>
<dbReference type="RefSeq" id="WP_024408883.1">
    <property type="nucleotide sequence ID" value="NZ_CEDY01000007.1"/>
</dbReference>
<dbReference type="Proteomes" id="UP000073494">
    <property type="component" value="Unassembled WGS sequence"/>
</dbReference>
<dbReference type="EMBL" id="JABXEU010000016">
    <property type="protein sequence ID" value="NVH36900.1"/>
    <property type="molecule type" value="Genomic_DNA"/>
</dbReference>
<keyword evidence="1" id="KW-0812">Transmembrane</keyword>
<dbReference type="OrthoDB" id="2836052at2"/>
<dbReference type="Proteomes" id="UP001152875">
    <property type="component" value="Unassembled WGS sequence"/>
</dbReference>
<keyword evidence="1" id="KW-1133">Transmembrane helix</keyword>
<gene>
    <name evidence="2" type="ORF">ERS132414_00966</name>
    <name evidence="3" type="ORF">ERS132416_01201</name>
    <name evidence="5" type="ORF">HU146_06475</name>
    <name evidence="4" type="ORF">NOL13_08105</name>
</gene>
<keyword evidence="1" id="KW-0472">Membrane</keyword>
<evidence type="ECO:0000313" key="6">
    <source>
        <dbReference type="Proteomes" id="UP000072794"/>
    </source>
</evidence>
<evidence type="ECO:0000313" key="5">
    <source>
        <dbReference type="EMBL" id="NVH36900.1"/>
    </source>
</evidence>
<evidence type="ECO:0000313" key="2">
    <source>
        <dbReference type="EMBL" id="CYU82232.1"/>
    </source>
</evidence>
<reference evidence="4" key="3">
    <citation type="submission" date="2022-07" db="EMBL/GenBank/DDBJ databases">
        <title>Whole Genome Sequencing of Streptococcus suis.</title>
        <authorList>
            <person name="Dai X."/>
            <person name="Huang J."/>
            <person name="Wang L."/>
        </authorList>
    </citation>
    <scope>NUCLEOTIDE SEQUENCE</scope>
    <source>
        <strain evidence="4">XNB2</strain>
    </source>
</reference>
<dbReference type="EMBL" id="JANFMP010000023">
    <property type="protein sequence ID" value="MDG4527356.1"/>
    <property type="molecule type" value="Genomic_DNA"/>
</dbReference>
<protein>
    <submittedName>
        <fullName evidence="4">ABC transporter permease</fullName>
    </submittedName>
    <submittedName>
        <fullName evidence="2">ABC-2 family transporter protein</fullName>
    </submittedName>
</protein>
<proteinExistence type="predicted"/>
<dbReference type="EMBL" id="FIHD01000019">
    <property type="protein sequence ID" value="CYU95132.1"/>
    <property type="molecule type" value="Genomic_DNA"/>
</dbReference>
<evidence type="ECO:0000313" key="7">
    <source>
        <dbReference type="Proteomes" id="UP000073494"/>
    </source>
</evidence>
<organism evidence="2 6">
    <name type="scientific">Streptococcus suis</name>
    <dbReference type="NCBI Taxonomy" id="1307"/>
    <lineage>
        <taxon>Bacteria</taxon>
        <taxon>Bacillati</taxon>
        <taxon>Bacillota</taxon>
        <taxon>Bacilli</taxon>
        <taxon>Lactobacillales</taxon>
        <taxon>Streptococcaceae</taxon>
        <taxon>Streptococcus</taxon>
    </lineage>
</organism>
<evidence type="ECO:0000313" key="3">
    <source>
        <dbReference type="EMBL" id="CYU95132.1"/>
    </source>
</evidence>
<dbReference type="EMBL" id="FIHA01000015">
    <property type="protein sequence ID" value="CYU82232.1"/>
    <property type="molecule type" value="Genomic_DNA"/>
</dbReference>
<feature type="transmembrane region" description="Helical" evidence="1">
    <location>
        <begin position="132"/>
        <end position="159"/>
    </location>
</feature>
<feature type="transmembrane region" description="Helical" evidence="1">
    <location>
        <begin position="216"/>
        <end position="234"/>
    </location>
</feature>
<feature type="transmembrane region" description="Helical" evidence="1">
    <location>
        <begin position="20"/>
        <end position="41"/>
    </location>
</feature>
<dbReference type="AlphaFoldDB" id="A0A116LAD7"/>
<feature type="transmembrane region" description="Helical" evidence="1">
    <location>
        <begin position="93"/>
        <end position="120"/>
    </location>
</feature>
<evidence type="ECO:0000313" key="8">
    <source>
        <dbReference type="Proteomes" id="UP000548355"/>
    </source>
</evidence>
<sequence>MTLHKLNFLKESIRELYSSGAIYFGQLISFLPPILVTLFILNNPGTSFGIKHISNFYAMMGMLMAVIHANRIINRDFSHNTISLFYNRNQNRINYVISNVLYAIVVSLIYALNGILLLLFVSKLGVPGELGIHFLTAFSGNTVLLVLFYFLLSYILYLYNFKSGFVFGILVGLLLFLPNILNTILINSSYDFLIKIIEILPLYSLPVFAASNTMSVSQYSVVMIAIILLYCLAIKKSKEYSF</sequence>
<dbReference type="Proteomes" id="UP000072794">
    <property type="component" value="Unassembled WGS sequence"/>
</dbReference>
<reference evidence="6 7" key="1">
    <citation type="submission" date="2016-02" db="EMBL/GenBank/DDBJ databases">
        <authorList>
            <consortium name="Pathogen Informatics"/>
        </authorList>
    </citation>
    <scope>NUCLEOTIDE SEQUENCE [LARGE SCALE GENOMIC DNA]</scope>
    <source>
        <strain evidence="2 6">LSS52</strain>
        <strain evidence="3 7">LSS54</strain>
    </source>
</reference>
<dbReference type="Proteomes" id="UP000548355">
    <property type="component" value="Unassembled WGS sequence"/>
</dbReference>
<accession>A0A116LAD7</accession>
<evidence type="ECO:0000313" key="4">
    <source>
        <dbReference type="EMBL" id="MDG4527356.1"/>
    </source>
</evidence>
<name>A0A116LAD7_STRSU</name>
<reference evidence="5 8" key="2">
    <citation type="submission" date="2020-06" db="EMBL/GenBank/DDBJ databases">
        <title>Pan-genome analysis of Streptococcus suis serotype 2 revealed genomic diversity among strains of different virulence.</title>
        <authorList>
            <person name="Guo G."/>
            <person name="Zhang W."/>
        </authorList>
    </citation>
    <scope>NUCLEOTIDE SEQUENCE [LARGE SCALE GENOMIC DNA]</scope>
    <source>
        <strain evidence="5 8">ZJ92091101</strain>
    </source>
</reference>